<dbReference type="SUPFAM" id="SSF46785">
    <property type="entry name" value="Winged helix' DNA-binding domain"/>
    <property type="match status" value="1"/>
</dbReference>
<dbReference type="Pfam" id="PF08220">
    <property type="entry name" value="HTH_DeoR"/>
    <property type="match status" value="1"/>
</dbReference>
<keyword evidence="1" id="KW-0805">Transcription regulation</keyword>
<reference evidence="5 6" key="1">
    <citation type="submission" date="2015-01" db="EMBL/GenBank/DDBJ databases">
        <title>Paenibacillus swuensis/DY6/whole genome sequencing.</title>
        <authorList>
            <person name="Kim M.K."/>
            <person name="Srinivasan S."/>
            <person name="Lee J.-J."/>
        </authorList>
    </citation>
    <scope>NUCLEOTIDE SEQUENCE [LARGE SCALE GENOMIC DNA]</scope>
    <source>
        <strain evidence="5 6">DY6</strain>
    </source>
</reference>
<keyword evidence="3" id="KW-0804">Transcription</keyword>
<dbReference type="InterPro" id="IPR036390">
    <property type="entry name" value="WH_DNA-bd_sf"/>
</dbReference>
<protein>
    <submittedName>
        <fullName evidence="5">DeoR faimly transcriptional regulator</fullName>
    </submittedName>
</protein>
<evidence type="ECO:0000256" key="3">
    <source>
        <dbReference type="ARBA" id="ARBA00023163"/>
    </source>
</evidence>
<dbReference type="RefSeq" id="WP_068607700.1">
    <property type="nucleotide sequence ID" value="NZ_CP011388.1"/>
</dbReference>
<evidence type="ECO:0000256" key="1">
    <source>
        <dbReference type="ARBA" id="ARBA00023015"/>
    </source>
</evidence>
<dbReference type="PANTHER" id="PTHR30363:SF51">
    <property type="entry name" value="HTH-TYPE TRANSCRIPTIONAL REPRESSOR GLCR"/>
    <property type="match status" value="1"/>
</dbReference>
<dbReference type="GO" id="GO:0003677">
    <property type="term" value="F:DNA binding"/>
    <property type="evidence" value="ECO:0007669"/>
    <property type="project" value="UniProtKB-KW"/>
</dbReference>
<dbReference type="SMART" id="SM01134">
    <property type="entry name" value="DeoRC"/>
    <property type="match status" value="1"/>
</dbReference>
<dbReference type="EMBL" id="CP011388">
    <property type="protein sequence ID" value="ANE47294.1"/>
    <property type="molecule type" value="Genomic_DNA"/>
</dbReference>
<organism evidence="5 6">
    <name type="scientific">Paenibacillus swuensis</name>
    <dbReference type="NCBI Taxonomy" id="1178515"/>
    <lineage>
        <taxon>Bacteria</taxon>
        <taxon>Bacillati</taxon>
        <taxon>Bacillota</taxon>
        <taxon>Bacilli</taxon>
        <taxon>Bacillales</taxon>
        <taxon>Paenibacillaceae</taxon>
        <taxon>Paenibacillus</taxon>
    </lineage>
</organism>
<dbReference type="PRINTS" id="PR00037">
    <property type="entry name" value="HTHLACR"/>
</dbReference>
<dbReference type="Proteomes" id="UP000076927">
    <property type="component" value="Chromosome"/>
</dbReference>
<dbReference type="GO" id="GO:0003700">
    <property type="term" value="F:DNA-binding transcription factor activity"/>
    <property type="evidence" value="ECO:0007669"/>
    <property type="project" value="InterPro"/>
</dbReference>
<feature type="domain" description="HTH deoR-type" evidence="4">
    <location>
        <begin position="3"/>
        <end position="58"/>
    </location>
</feature>
<evidence type="ECO:0000256" key="2">
    <source>
        <dbReference type="ARBA" id="ARBA00023125"/>
    </source>
</evidence>
<proteinExistence type="predicted"/>
<dbReference type="InterPro" id="IPR036388">
    <property type="entry name" value="WH-like_DNA-bd_sf"/>
</dbReference>
<dbReference type="PROSITE" id="PS00894">
    <property type="entry name" value="HTH_DEOR_1"/>
    <property type="match status" value="1"/>
</dbReference>
<dbReference type="PANTHER" id="PTHR30363">
    <property type="entry name" value="HTH-TYPE TRANSCRIPTIONAL REGULATOR SRLR-RELATED"/>
    <property type="match status" value="1"/>
</dbReference>
<dbReference type="InterPro" id="IPR001034">
    <property type="entry name" value="DeoR_HTH"/>
</dbReference>
<dbReference type="Gene3D" id="3.40.50.1360">
    <property type="match status" value="1"/>
</dbReference>
<dbReference type="Pfam" id="PF00455">
    <property type="entry name" value="DeoRC"/>
    <property type="match status" value="1"/>
</dbReference>
<dbReference type="OrthoDB" id="9798651at2"/>
<dbReference type="AlphaFoldDB" id="A0A172TK49"/>
<dbReference type="InterPro" id="IPR037171">
    <property type="entry name" value="NagB/RpiA_transferase-like"/>
</dbReference>
<keyword evidence="2" id="KW-0238">DNA-binding</keyword>
<dbReference type="SUPFAM" id="SSF100950">
    <property type="entry name" value="NagB/RpiA/CoA transferase-like"/>
    <property type="match status" value="1"/>
</dbReference>
<dbReference type="STRING" id="1178515.SY83_14615"/>
<evidence type="ECO:0000313" key="6">
    <source>
        <dbReference type="Proteomes" id="UP000076927"/>
    </source>
</evidence>
<dbReference type="PROSITE" id="PS51000">
    <property type="entry name" value="HTH_DEOR_2"/>
    <property type="match status" value="1"/>
</dbReference>
<dbReference type="PATRIC" id="fig|1178515.4.peg.2934"/>
<keyword evidence="6" id="KW-1185">Reference proteome</keyword>
<sequence length="263" mass="29678">MYQEERIQAILSHMAEYGRVNIGDICTLFEVSRDTARRDLVKMDELGLIIRTHGGAVLPLKPKEIYPYKDRLTRESTGKINIGRYAASLIEDGDTVILDASTTVQYAAERITSLNVTAVTNSIDIADTLSGKDNVRTYLLGGELHPRHRFLYGPATIAKLAEYRADKLLLGAGAIAEEGLFFPYEDEGFVKREMIRRAKQVILLADHTKFDKSMFFKIADLEAVSLMITDLPPKPDMMNYLEQHQIELIIVSEENTHDKNDSK</sequence>
<name>A0A172TK49_9BACL</name>
<accession>A0A172TK49</accession>
<dbReference type="SMART" id="SM00420">
    <property type="entry name" value="HTH_DEOR"/>
    <property type="match status" value="1"/>
</dbReference>
<dbReference type="InterPro" id="IPR014036">
    <property type="entry name" value="DeoR-like_C"/>
</dbReference>
<dbReference type="Gene3D" id="1.10.10.10">
    <property type="entry name" value="Winged helix-like DNA-binding domain superfamily/Winged helix DNA-binding domain"/>
    <property type="match status" value="1"/>
</dbReference>
<dbReference type="KEGG" id="pswu:SY83_14615"/>
<evidence type="ECO:0000313" key="5">
    <source>
        <dbReference type="EMBL" id="ANE47294.1"/>
    </source>
</evidence>
<dbReference type="InterPro" id="IPR050313">
    <property type="entry name" value="Carb_Metab_HTH_regulators"/>
</dbReference>
<gene>
    <name evidence="5" type="ORF">SY83_14615</name>
</gene>
<evidence type="ECO:0000259" key="4">
    <source>
        <dbReference type="PROSITE" id="PS51000"/>
    </source>
</evidence>
<dbReference type="InterPro" id="IPR018356">
    <property type="entry name" value="Tscrpt_reg_HTH_DeoR_CS"/>
</dbReference>